<dbReference type="EMBL" id="LSRX01000196">
    <property type="protein sequence ID" value="OLQ05002.1"/>
    <property type="molecule type" value="Genomic_DNA"/>
</dbReference>
<dbReference type="AlphaFoldDB" id="A0A1Q9EC64"/>
<evidence type="ECO:0000256" key="2">
    <source>
        <dbReference type="SAM" id="Phobius"/>
    </source>
</evidence>
<dbReference type="Gene3D" id="1.10.8.10">
    <property type="entry name" value="DNA helicase RuvA subunit, C-terminal domain"/>
    <property type="match status" value="1"/>
</dbReference>
<evidence type="ECO:0000313" key="3">
    <source>
        <dbReference type="EMBL" id="OLQ05002.1"/>
    </source>
</evidence>
<feature type="compositionally biased region" description="Low complexity" evidence="1">
    <location>
        <begin position="1"/>
        <end position="21"/>
    </location>
</feature>
<protein>
    <submittedName>
        <fullName evidence="3">Uncharacterized protein</fullName>
    </submittedName>
</protein>
<dbReference type="PANTHER" id="PTHR32251:SF17">
    <property type="entry name" value="STEROID 5-ALPHA REDUCTASE C-TERMINAL DOMAIN-CONTAINING PROTEIN"/>
    <property type="match status" value="1"/>
</dbReference>
<dbReference type="Gene3D" id="1.20.120.1630">
    <property type="match status" value="1"/>
</dbReference>
<keyword evidence="2" id="KW-0812">Transmembrane</keyword>
<gene>
    <name evidence="3" type="ORF">AK812_SmicGene11856</name>
</gene>
<dbReference type="Pfam" id="PF14555">
    <property type="entry name" value="UBA_4"/>
    <property type="match status" value="1"/>
</dbReference>
<dbReference type="GO" id="GO:0016020">
    <property type="term" value="C:membrane"/>
    <property type="evidence" value="ECO:0007669"/>
    <property type="project" value="TreeGrafter"/>
</dbReference>
<dbReference type="InterPro" id="IPR009060">
    <property type="entry name" value="UBA-like_sf"/>
</dbReference>
<keyword evidence="4" id="KW-1185">Reference proteome</keyword>
<feature type="transmembrane region" description="Helical" evidence="2">
    <location>
        <begin position="199"/>
        <end position="218"/>
    </location>
</feature>
<dbReference type="PROSITE" id="PS50244">
    <property type="entry name" value="S5A_REDUCTASE"/>
    <property type="match status" value="1"/>
</dbReference>
<reference evidence="3 4" key="1">
    <citation type="submission" date="2016-02" db="EMBL/GenBank/DDBJ databases">
        <title>Genome analysis of coral dinoflagellate symbionts highlights evolutionary adaptations to a symbiotic lifestyle.</title>
        <authorList>
            <person name="Aranda M."/>
            <person name="Li Y."/>
            <person name="Liew Y.J."/>
            <person name="Baumgarten S."/>
            <person name="Simakov O."/>
            <person name="Wilson M."/>
            <person name="Piel J."/>
            <person name="Ashoor H."/>
            <person name="Bougouffa S."/>
            <person name="Bajic V.B."/>
            <person name="Ryu T."/>
            <person name="Ravasi T."/>
            <person name="Bayer T."/>
            <person name="Micklem G."/>
            <person name="Kim H."/>
            <person name="Bhak J."/>
            <person name="Lajeunesse T.C."/>
            <person name="Voolstra C.R."/>
        </authorList>
    </citation>
    <scope>NUCLEOTIDE SEQUENCE [LARGE SCALE GENOMIC DNA]</scope>
    <source>
        <strain evidence="3 4">CCMP2467</strain>
    </source>
</reference>
<name>A0A1Q9EC64_SYMMI</name>
<dbReference type="InterPro" id="IPR010721">
    <property type="entry name" value="UstE-like"/>
</dbReference>
<dbReference type="SUPFAM" id="SSF46934">
    <property type="entry name" value="UBA-like"/>
    <property type="match status" value="1"/>
</dbReference>
<dbReference type="Proteomes" id="UP000186817">
    <property type="component" value="Unassembled WGS sequence"/>
</dbReference>
<proteinExistence type="predicted"/>
<evidence type="ECO:0000313" key="4">
    <source>
        <dbReference type="Proteomes" id="UP000186817"/>
    </source>
</evidence>
<evidence type="ECO:0000256" key="1">
    <source>
        <dbReference type="SAM" id="MobiDB-lite"/>
    </source>
</evidence>
<dbReference type="PANTHER" id="PTHR32251">
    <property type="entry name" value="3-OXO-5-ALPHA-STEROID 4-DEHYDROGENASE"/>
    <property type="match status" value="1"/>
</dbReference>
<sequence>MADSGSVPATSATATTPVVAETTERQVSGSEQPAAATVPAGTGGSDTAPAPVTAYGTVSELVEITNCTQQAALEALKACEYDLTRACNKIFAAREEASQVLRQRGVIIPGSFVFGVAANCIIAMPDQKGSWRHWFAVGGRLHPLEGALVYSQVFGVLFAPPALKSLFWTNAAIQLMIFLPVVQLPILLTGKMLYVDIGWPSGLVAIGATSLLLGAGLWVRKCLIATCFVLHGGRMALGALVMFGQSSNFTYRFQEDLPRYQYAKHKWVSVEGMPEDTWWLKMQLDSLGQGISNIIILCVPAFLTASNPDPQISWLEWMGFAIWAAAWVFESFADFQKMLFLQECKKLKKSDATLGLAPFDKYFLWSWCRHPNYFGEWCAWVGLAITAFPSLLNENVVPEQRAFLFRIYVVGLIMLPRVLYDCLVHWTGAGPAEHFSSKKRASYREYQEKVRCFFPLSLPGIDDHMQAGWPTFEPAPAQAPVATFVPAMGTGGLPNLAGTGVTAPLLAPTTATALGKILPALPIPSNPRGPSMKATPSPPLSSVRVSVASRGLSSAFVQPSFELTDVEADCMLPNKNRPAAMWHARSRQDTGQLSPWHSRMFYFSFLSQDLQKAI</sequence>
<keyword evidence="2" id="KW-1133">Transmembrane helix</keyword>
<dbReference type="Pfam" id="PF06966">
    <property type="entry name" value="DUF1295"/>
    <property type="match status" value="1"/>
</dbReference>
<accession>A0A1Q9EC64</accession>
<feature type="transmembrane region" description="Helical" evidence="2">
    <location>
        <begin position="175"/>
        <end position="193"/>
    </location>
</feature>
<comment type="caution">
    <text evidence="3">The sequence shown here is derived from an EMBL/GenBank/DDBJ whole genome shotgun (WGS) entry which is preliminary data.</text>
</comment>
<keyword evidence="2" id="KW-0472">Membrane</keyword>
<organism evidence="3 4">
    <name type="scientific">Symbiodinium microadriaticum</name>
    <name type="common">Dinoflagellate</name>
    <name type="synonym">Zooxanthella microadriatica</name>
    <dbReference type="NCBI Taxonomy" id="2951"/>
    <lineage>
        <taxon>Eukaryota</taxon>
        <taxon>Sar</taxon>
        <taxon>Alveolata</taxon>
        <taxon>Dinophyceae</taxon>
        <taxon>Suessiales</taxon>
        <taxon>Symbiodiniaceae</taxon>
        <taxon>Symbiodinium</taxon>
    </lineage>
</organism>
<feature type="transmembrane region" description="Helical" evidence="2">
    <location>
        <begin position="106"/>
        <end position="124"/>
    </location>
</feature>
<dbReference type="OrthoDB" id="201504at2759"/>
<feature type="region of interest" description="Disordered" evidence="1">
    <location>
        <begin position="1"/>
        <end position="49"/>
    </location>
</feature>